<dbReference type="EMBL" id="VSRR010000085">
    <property type="protein sequence ID" value="MPC09777.1"/>
    <property type="molecule type" value="Genomic_DNA"/>
</dbReference>
<reference evidence="1 2" key="1">
    <citation type="submission" date="2019-05" db="EMBL/GenBank/DDBJ databases">
        <title>Another draft genome of Portunus trituberculatus and its Hox gene families provides insights of decapod evolution.</title>
        <authorList>
            <person name="Jeong J.-H."/>
            <person name="Song I."/>
            <person name="Kim S."/>
            <person name="Choi T."/>
            <person name="Kim D."/>
            <person name="Ryu S."/>
            <person name="Kim W."/>
        </authorList>
    </citation>
    <scope>NUCLEOTIDE SEQUENCE [LARGE SCALE GENOMIC DNA]</scope>
    <source>
        <tissue evidence="1">Muscle</tissue>
    </source>
</reference>
<keyword evidence="2" id="KW-1185">Reference proteome</keyword>
<dbReference type="AlphaFoldDB" id="A0A5B7CJJ9"/>
<protein>
    <submittedName>
        <fullName evidence="1">Uncharacterized protein</fullName>
    </submittedName>
</protein>
<proteinExistence type="predicted"/>
<evidence type="ECO:0000313" key="1">
    <source>
        <dbReference type="EMBL" id="MPC09777.1"/>
    </source>
</evidence>
<evidence type="ECO:0000313" key="2">
    <source>
        <dbReference type="Proteomes" id="UP000324222"/>
    </source>
</evidence>
<sequence>MVICDHCTGVGGTTEVLLAIFVCHIRYRETDETQRGRYYGPNTDLGHLKVPQRDKLSGIASEDLSHLERLGEELLNLTSTSHSQLVLLRQFIHTQDGNDILHYLKNLLDSTGNIVVLMANDVGVHDTGDGVEGIHSGVDAQLSNASRKHSGGIQVSEGGGWGRVSQVISRHIDSLHRGDGTLLSGGNTFLHATHVSSQGWLVTHSRWDTTQQGRHLRASLGEAEDVVDEEQHILSLLVTEVFSNSQSSQSHTGTGTWGLIHLTVHQGYLGGVILQGDDTRLNHFMVQIIALTGALSNTGKHRVATVSLGNVVNQFHDEYSLAHTGTTEQTCGTQDQ</sequence>
<organism evidence="1 2">
    <name type="scientific">Portunus trituberculatus</name>
    <name type="common">Swimming crab</name>
    <name type="synonym">Neptunus trituberculatus</name>
    <dbReference type="NCBI Taxonomy" id="210409"/>
    <lineage>
        <taxon>Eukaryota</taxon>
        <taxon>Metazoa</taxon>
        <taxon>Ecdysozoa</taxon>
        <taxon>Arthropoda</taxon>
        <taxon>Crustacea</taxon>
        <taxon>Multicrustacea</taxon>
        <taxon>Malacostraca</taxon>
        <taxon>Eumalacostraca</taxon>
        <taxon>Eucarida</taxon>
        <taxon>Decapoda</taxon>
        <taxon>Pleocyemata</taxon>
        <taxon>Brachyura</taxon>
        <taxon>Eubrachyura</taxon>
        <taxon>Portunoidea</taxon>
        <taxon>Portunidae</taxon>
        <taxon>Portuninae</taxon>
        <taxon>Portunus</taxon>
    </lineage>
</organism>
<dbReference type="Proteomes" id="UP000324222">
    <property type="component" value="Unassembled WGS sequence"/>
</dbReference>
<name>A0A5B7CJJ9_PORTR</name>
<gene>
    <name evidence="1" type="ORF">E2C01_002395</name>
</gene>
<comment type="caution">
    <text evidence="1">The sequence shown here is derived from an EMBL/GenBank/DDBJ whole genome shotgun (WGS) entry which is preliminary data.</text>
</comment>
<accession>A0A5B7CJJ9</accession>